<dbReference type="InterPro" id="IPR005467">
    <property type="entry name" value="His_kinase_dom"/>
</dbReference>
<dbReference type="SUPFAM" id="SSF55874">
    <property type="entry name" value="ATPase domain of HSP90 chaperone/DNA topoisomerase II/histidine kinase"/>
    <property type="match status" value="1"/>
</dbReference>
<evidence type="ECO:0000313" key="11">
    <source>
        <dbReference type="EMBL" id="ORC36189.1"/>
    </source>
</evidence>
<keyword evidence="12" id="KW-1185">Reference proteome</keyword>
<feature type="transmembrane region" description="Helical" evidence="9">
    <location>
        <begin position="103"/>
        <end position="128"/>
    </location>
</feature>
<name>A0A1Y1S0K5_9SPIO</name>
<proteinExistence type="predicted"/>
<dbReference type="EMBL" id="MWQY01000006">
    <property type="protein sequence ID" value="ORC36189.1"/>
    <property type="molecule type" value="Genomic_DNA"/>
</dbReference>
<accession>A0A1Y1S0K5</accession>
<dbReference type="Pfam" id="PF02518">
    <property type="entry name" value="HATPase_c"/>
    <property type="match status" value="1"/>
</dbReference>
<feature type="transmembrane region" description="Helical" evidence="9">
    <location>
        <begin position="66"/>
        <end position="83"/>
    </location>
</feature>
<dbReference type="PROSITE" id="PS50109">
    <property type="entry name" value="HIS_KIN"/>
    <property type="match status" value="1"/>
</dbReference>
<feature type="transmembrane region" description="Helical" evidence="9">
    <location>
        <begin position="39"/>
        <end position="59"/>
    </location>
</feature>
<keyword evidence="7" id="KW-0067">ATP-binding</keyword>
<evidence type="ECO:0000256" key="3">
    <source>
        <dbReference type="ARBA" id="ARBA00022553"/>
    </source>
</evidence>
<keyword evidence="6" id="KW-0418">Kinase</keyword>
<evidence type="ECO:0000256" key="5">
    <source>
        <dbReference type="ARBA" id="ARBA00022741"/>
    </source>
</evidence>
<reference evidence="11 12" key="1">
    <citation type="submission" date="2017-03" db="EMBL/GenBank/DDBJ databases">
        <title>Draft Genome sequence of Marispirochaeta sp. strain JC444.</title>
        <authorList>
            <person name="Shivani Y."/>
            <person name="Subhash Y."/>
            <person name="Sasikala C."/>
            <person name="Ramana C."/>
        </authorList>
    </citation>
    <scope>NUCLEOTIDE SEQUENCE [LARGE SCALE GENOMIC DNA]</scope>
    <source>
        <strain evidence="11 12">JC444</strain>
    </source>
</reference>
<dbReference type="AlphaFoldDB" id="A0A1Y1S0K5"/>
<dbReference type="STRING" id="1963862.B4O97_06255"/>
<comment type="caution">
    <text evidence="11">The sequence shown here is derived from an EMBL/GenBank/DDBJ whole genome shotgun (WGS) entry which is preliminary data.</text>
</comment>
<evidence type="ECO:0000256" key="2">
    <source>
        <dbReference type="ARBA" id="ARBA00012438"/>
    </source>
</evidence>
<keyword evidence="3" id="KW-0597">Phosphoprotein</keyword>
<dbReference type="GO" id="GO:0046983">
    <property type="term" value="F:protein dimerization activity"/>
    <property type="evidence" value="ECO:0007669"/>
    <property type="project" value="InterPro"/>
</dbReference>
<dbReference type="InterPro" id="IPR011712">
    <property type="entry name" value="Sig_transdc_His_kin_sub3_dim/P"/>
</dbReference>
<evidence type="ECO:0000256" key="7">
    <source>
        <dbReference type="ARBA" id="ARBA00022840"/>
    </source>
</evidence>
<evidence type="ECO:0000259" key="10">
    <source>
        <dbReference type="PROSITE" id="PS50109"/>
    </source>
</evidence>
<dbReference type="GO" id="GO:0016020">
    <property type="term" value="C:membrane"/>
    <property type="evidence" value="ECO:0007669"/>
    <property type="project" value="InterPro"/>
</dbReference>
<keyword evidence="9" id="KW-0812">Transmembrane</keyword>
<keyword evidence="4" id="KW-0808">Transferase</keyword>
<keyword evidence="8" id="KW-0902">Two-component regulatory system</keyword>
<dbReference type="PANTHER" id="PTHR24421:SF10">
    <property type="entry name" value="NITRATE_NITRITE SENSOR PROTEIN NARQ"/>
    <property type="match status" value="1"/>
</dbReference>
<organism evidence="11 12">
    <name type="scientific">Marispirochaeta aestuarii</name>
    <dbReference type="NCBI Taxonomy" id="1963862"/>
    <lineage>
        <taxon>Bacteria</taxon>
        <taxon>Pseudomonadati</taxon>
        <taxon>Spirochaetota</taxon>
        <taxon>Spirochaetia</taxon>
        <taxon>Spirochaetales</taxon>
        <taxon>Spirochaetaceae</taxon>
        <taxon>Marispirochaeta</taxon>
    </lineage>
</organism>
<dbReference type="Pfam" id="PF07730">
    <property type="entry name" value="HisKA_3"/>
    <property type="match status" value="1"/>
</dbReference>
<dbReference type="RefSeq" id="WP_083049280.1">
    <property type="nucleotide sequence ID" value="NZ_MWQY01000006.1"/>
</dbReference>
<dbReference type="EC" id="2.7.13.3" evidence="2"/>
<dbReference type="PANTHER" id="PTHR24421">
    <property type="entry name" value="NITRATE/NITRITE SENSOR PROTEIN NARX-RELATED"/>
    <property type="match status" value="1"/>
</dbReference>
<keyword evidence="9" id="KW-1133">Transmembrane helix</keyword>
<gene>
    <name evidence="11" type="ORF">B4O97_06255</name>
</gene>
<comment type="catalytic activity">
    <reaction evidence="1">
        <text>ATP + protein L-histidine = ADP + protein N-phospho-L-histidine.</text>
        <dbReference type="EC" id="2.7.13.3"/>
    </reaction>
</comment>
<evidence type="ECO:0000256" key="9">
    <source>
        <dbReference type="SAM" id="Phobius"/>
    </source>
</evidence>
<dbReference type="CDD" id="cd16917">
    <property type="entry name" value="HATPase_UhpB-NarQ-NarX-like"/>
    <property type="match status" value="1"/>
</dbReference>
<dbReference type="GO" id="GO:0000155">
    <property type="term" value="F:phosphorelay sensor kinase activity"/>
    <property type="evidence" value="ECO:0007669"/>
    <property type="project" value="InterPro"/>
</dbReference>
<dbReference type="SMART" id="SM00387">
    <property type="entry name" value="HATPase_c"/>
    <property type="match status" value="1"/>
</dbReference>
<dbReference type="Gene3D" id="1.20.5.1930">
    <property type="match status" value="1"/>
</dbReference>
<evidence type="ECO:0000256" key="1">
    <source>
        <dbReference type="ARBA" id="ARBA00000085"/>
    </source>
</evidence>
<evidence type="ECO:0000256" key="6">
    <source>
        <dbReference type="ARBA" id="ARBA00022777"/>
    </source>
</evidence>
<sequence length="419" mass="46067">MAERKMEWILSLFSIACHLSALTAFLNLVPGRPYPSSWILQLAVLVSLSLSLSLIFIWLPSRSLRILLFLCQLFFILVILIPAQEPLLAESLVLLVLVLQSGIYFPSILHGSLSIIALSLGTTFLLWLPEANWYGAELVSPGPGSVFASLLLLTAAAVAAEYIKATVQHLHEGREITDSLDTAVSELVKANQSFQDYAQNARHAAALEERKRISREIHDSVGHTLMNIVMMLEAMLLLSPADNGKLRQYIRDTREEAGRCLKDTRRAVRILREVEAENISTCLRLTRLAETFARATGVELALELTNTPVDLPPGIGIVLYRSMQEGLTNAFRHGKADRVLVHLQQAGDMIILNITDNGRGSGSSGISEGVGLAGMRERVESMGGTIHFRNLSGGFKLTVELPKDGLPCKSERKMVSAYD</sequence>
<keyword evidence="9" id="KW-0472">Membrane</keyword>
<keyword evidence="5" id="KW-0547">Nucleotide-binding</keyword>
<evidence type="ECO:0000256" key="8">
    <source>
        <dbReference type="ARBA" id="ARBA00023012"/>
    </source>
</evidence>
<evidence type="ECO:0000256" key="4">
    <source>
        <dbReference type="ARBA" id="ARBA00022679"/>
    </source>
</evidence>
<dbReference type="InterPro" id="IPR036890">
    <property type="entry name" value="HATPase_C_sf"/>
</dbReference>
<feature type="domain" description="Histidine kinase" evidence="10">
    <location>
        <begin position="220"/>
        <end position="405"/>
    </location>
</feature>
<dbReference type="OrthoDB" id="9781904at2"/>
<dbReference type="Gene3D" id="3.30.565.10">
    <property type="entry name" value="Histidine kinase-like ATPase, C-terminal domain"/>
    <property type="match status" value="1"/>
</dbReference>
<evidence type="ECO:0000313" key="12">
    <source>
        <dbReference type="Proteomes" id="UP000192343"/>
    </source>
</evidence>
<protein>
    <recommendedName>
        <fullName evidence="2">histidine kinase</fullName>
        <ecNumber evidence="2">2.7.13.3</ecNumber>
    </recommendedName>
</protein>
<dbReference type="InterPro" id="IPR003594">
    <property type="entry name" value="HATPase_dom"/>
</dbReference>
<dbReference type="GO" id="GO:0005524">
    <property type="term" value="F:ATP binding"/>
    <property type="evidence" value="ECO:0007669"/>
    <property type="project" value="UniProtKB-KW"/>
</dbReference>
<dbReference type="Proteomes" id="UP000192343">
    <property type="component" value="Unassembled WGS sequence"/>
</dbReference>
<dbReference type="InterPro" id="IPR050482">
    <property type="entry name" value="Sensor_HK_TwoCompSys"/>
</dbReference>